<gene>
    <name evidence="12" type="ORF">A7E78_10515</name>
</gene>
<dbReference type="InterPro" id="IPR034505">
    <property type="entry name" value="Coproporphyrinogen-III_oxidase"/>
</dbReference>
<keyword evidence="5 10" id="KW-0949">S-adenosyl-L-methionine</keyword>
<comment type="subcellular location">
    <subcellularLocation>
        <location evidence="10">Cytoplasm</location>
    </subcellularLocation>
</comment>
<evidence type="ECO:0000256" key="9">
    <source>
        <dbReference type="ARBA" id="ARBA00023186"/>
    </source>
</evidence>
<evidence type="ECO:0000256" key="3">
    <source>
        <dbReference type="ARBA" id="ARBA00017228"/>
    </source>
</evidence>
<reference evidence="12 13" key="1">
    <citation type="journal article" date="2017" name="Genome Announc.">
        <title>Complete Genome Sequences of Two Acetylene-Fermenting Pelobacter acetylenicus Strains.</title>
        <authorList>
            <person name="Sutton J.M."/>
            <person name="Baesman S.M."/>
            <person name="Fierst J.L."/>
            <person name="Poret-Peterson A.T."/>
            <person name="Oremland R.S."/>
            <person name="Dunlap D.S."/>
            <person name="Akob D.M."/>
        </authorList>
    </citation>
    <scope>NUCLEOTIDE SEQUENCE [LARGE SCALE GENOMIC DNA]</scope>
    <source>
        <strain evidence="12 13">SFB93</strain>
    </source>
</reference>
<dbReference type="Gene3D" id="3.20.20.70">
    <property type="entry name" value="Aldolase class I"/>
    <property type="match status" value="1"/>
</dbReference>
<dbReference type="InterPro" id="IPR013785">
    <property type="entry name" value="Aldolase_TIM"/>
</dbReference>
<name>A0A1L3GQL6_9BACT</name>
<feature type="domain" description="Radical SAM core" evidence="11">
    <location>
        <begin position="6"/>
        <end position="243"/>
    </location>
</feature>
<evidence type="ECO:0000259" key="11">
    <source>
        <dbReference type="PROSITE" id="PS51918"/>
    </source>
</evidence>
<keyword evidence="4 10" id="KW-0349">Heme</keyword>
<keyword evidence="6 10" id="KW-0479">Metal-binding</keyword>
<keyword evidence="8 10" id="KW-0411">Iron-sulfur</keyword>
<evidence type="ECO:0000256" key="7">
    <source>
        <dbReference type="ARBA" id="ARBA00023004"/>
    </source>
</evidence>
<comment type="function">
    <text evidence="10">Probably acts as a heme chaperone, transferring heme to an unknown acceptor. Binds one molecule of heme per monomer, possibly covalently. Binds 1 [4Fe-4S] cluster. The cluster is coordinated with 3 cysteines and an exchangeable S-adenosyl-L-methionine.</text>
</comment>
<evidence type="ECO:0000313" key="12">
    <source>
        <dbReference type="EMBL" id="APG28241.1"/>
    </source>
</evidence>
<dbReference type="SFLD" id="SFLDS00029">
    <property type="entry name" value="Radical_SAM"/>
    <property type="match status" value="1"/>
</dbReference>
<dbReference type="AlphaFoldDB" id="A0A1L3GQL6"/>
<keyword evidence="7 10" id="KW-0408">Iron</keyword>
<dbReference type="PANTHER" id="PTHR13932">
    <property type="entry name" value="COPROPORPHYRINIGEN III OXIDASE"/>
    <property type="match status" value="1"/>
</dbReference>
<dbReference type="InterPro" id="IPR010723">
    <property type="entry name" value="HemN_C"/>
</dbReference>
<dbReference type="Proteomes" id="UP000182517">
    <property type="component" value="Chromosome"/>
</dbReference>
<dbReference type="GO" id="GO:0006779">
    <property type="term" value="P:porphyrin-containing compound biosynthetic process"/>
    <property type="evidence" value="ECO:0007669"/>
    <property type="project" value="InterPro"/>
</dbReference>
<dbReference type="GO" id="GO:0051539">
    <property type="term" value="F:4 iron, 4 sulfur cluster binding"/>
    <property type="evidence" value="ECO:0007669"/>
    <property type="project" value="UniProtKB-UniRule"/>
</dbReference>
<keyword evidence="10" id="KW-0004">4Fe-4S</keyword>
<keyword evidence="10" id="KW-0963">Cytoplasm</keyword>
<dbReference type="PANTHER" id="PTHR13932:SF5">
    <property type="entry name" value="RADICAL S-ADENOSYL METHIONINE DOMAIN-CONTAINING PROTEIN 1, MITOCHONDRIAL"/>
    <property type="match status" value="1"/>
</dbReference>
<dbReference type="InterPro" id="IPR006638">
    <property type="entry name" value="Elp3/MiaA/NifB-like_rSAM"/>
</dbReference>
<dbReference type="PROSITE" id="PS51918">
    <property type="entry name" value="RADICAL_SAM"/>
    <property type="match status" value="1"/>
</dbReference>
<dbReference type="GO" id="GO:0005737">
    <property type="term" value="C:cytoplasm"/>
    <property type="evidence" value="ECO:0007669"/>
    <property type="project" value="UniProtKB-SubCell"/>
</dbReference>
<evidence type="ECO:0000256" key="8">
    <source>
        <dbReference type="ARBA" id="ARBA00023014"/>
    </source>
</evidence>
<dbReference type="STRING" id="1842532.A7E78_10515"/>
<keyword evidence="13" id="KW-1185">Reference proteome</keyword>
<comment type="cofactor">
    <cofactor evidence="1">
        <name>[4Fe-4S] cluster</name>
        <dbReference type="ChEBI" id="CHEBI:49883"/>
    </cofactor>
</comment>
<proteinExistence type="inferred from homology"/>
<evidence type="ECO:0000313" key="13">
    <source>
        <dbReference type="Proteomes" id="UP000182517"/>
    </source>
</evidence>
<dbReference type="Pfam" id="PF06969">
    <property type="entry name" value="HemN_C"/>
    <property type="match status" value="1"/>
</dbReference>
<accession>A0A1L3GQL6</accession>
<dbReference type="CDD" id="cd01335">
    <property type="entry name" value="Radical_SAM"/>
    <property type="match status" value="1"/>
</dbReference>
<dbReference type="SMART" id="SM00729">
    <property type="entry name" value="Elp3"/>
    <property type="match status" value="1"/>
</dbReference>
<dbReference type="Pfam" id="PF04055">
    <property type="entry name" value="Radical_SAM"/>
    <property type="match status" value="1"/>
</dbReference>
<protein>
    <recommendedName>
        <fullName evidence="3 10">Heme chaperone HemW</fullName>
    </recommendedName>
</protein>
<dbReference type="GO" id="GO:0004109">
    <property type="term" value="F:coproporphyrinogen oxidase activity"/>
    <property type="evidence" value="ECO:0007669"/>
    <property type="project" value="InterPro"/>
</dbReference>
<dbReference type="InterPro" id="IPR007197">
    <property type="entry name" value="rSAM"/>
</dbReference>
<evidence type="ECO:0000256" key="4">
    <source>
        <dbReference type="ARBA" id="ARBA00022617"/>
    </source>
</evidence>
<keyword evidence="9 10" id="KW-0143">Chaperone</keyword>
<dbReference type="InterPro" id="IPR004559">
    <property type="entry name" value="HemW-like"/>
</dbReference>
<dbReference type="SFLD" id="SFLDG01082">
    <property type="entry name" value="B12-binding_domain_containing"/>
    <property type="match status" value="1"/>
</dbReference>
<organism evidence="12 13">
    <name type="scientific">Syntrophotalea acetylenivorans</name>
    <dbReference type="NCBI Taxonomy" id="1842532"/>
    <lineage>
        <taxon>Bacteria</taxon>
        <taxon>Pseudomonadati</taxon>
        <taxon>Thermodesulfobacteriota</taxon>
        <taxon>Desulfuromonadia</taxon>
        <taxon>Desulfuromonadales</taxon>
        <taxon>Syntrophotaleaceae</taxon>
        <taxon>Syntrophotalea</taxon>
    </lineage>
</organism>
<evidence type="ECO:0000256" key="6">
    <source>
        <dbReference type="ARBA" id="ARBA00022723"/>
    </source>
</evidence>
<dbReference type="GO" id="GO:0046872">
    <property type="term" value="F:metal ion binding"/>
    <property type="evidence" value="ECO:0007669"/>
    <property type="project" value="UniProtKB-UniRule"/>
</dbReference>
<evidence type="ECO:0000256" key="10">
    <source>
        <dbReference type="RuleBase" id="RU364116"/>
    </source>
</evidence>
<dbReference type="SFLD" id="SFLDG01065">
    <property type="entry name" value="anaerobic_coproporphyrinogen-I"/>
    <property type="match status" value="1"/>
</dbReference>
<dbReference type="SFLD" id="SFLDF00562">
    <property type="entry name" value="HemN-like__clustered_with_heat"/>
    <property type="match status" value="1"/>
</dbReference>
<dbReference type="SFLD" id="SFLDF00288">
    <property type="entry name" value="HemN-like__clustered_with_nucl"/>
    <property type="match status" value="1"/>
</dbReference>
<comment type="similarity">
    <text evidence="2">Belongs to the anaerobic coproporphyrinogen-III oxidase family. HemW subfamily.</text>
</comment>
<dbReference type="EMBL" id="CP015519">
    <property type="protein sequence ID" value="APG28241.1"/>
    <property type="molecule type" value="Genomic_DNA"/>
</dbReference>
<evidence type="ECO:0000256" key="2">
    <source>
        <dbReference type="ARBA" id="ARBA00006100"/>
    </source>
</evidence>
<dbReference type="SUPFAM" id="SSF102114">
    <property type="entry name" value="Radical SAM enzymes"/>
    <property type="match status" value="1"/>
</dbReference>
<dbReference type="InterPro" id="IPR058240">
    <property type="entry name" value="rSAM_sf"/>
</dbReference>
<evidence type="ECO:0000256" key="5">
    <source>
        <dbReference type="ARBA" id="ARBA00022691"/>
    </source>
</evidence>
<dbReference type="NCBIfam" id="TIGR00539">
    <property type="entry name" value="hemN_rel"/>
    <property type="match status" value="1"/>
</dbReference>
<dbReference type="KEGG" id="pef:A7E78_10515"/>
<evidence type="ECO:0000256" key="1">
    <source>
        <dbReference type="ARBA" id="ARBA00001966"/>
    </source>
</evidence>
<sequence length="387" mass="43359">MIPVANQEPQGPSLYLHVPFCRSKCPYCDFYSVVGNQAQLDGYVKLLLQQLAWLNRRQVFTAPLATVFFGGGTPSLLAPRQVAAILDRIRYTAGLSANAEISLEANPGTVDAASLQGYRDAGVNRLSFGVQSLQDDALQLLGRGHSAKEAVQVVTWARQVGFENVGCDLMFGLPNQGRKELLQDLDALLQLQPDHMSCYGLTVEAGTPFEQRRLRGALALPDEDEFPELYLTVHEQLTAAGFEHYEISNYALPDRRCRHNLAYWRRQPCFAVGAGAHSFIPAGYGTRREVPADLDRYRQRLMQGRDPAVTLETFDRQGAMAETLYLGLRCQEGVSDKDFFRQFGLGVAEAFPEAVRRCGQRLTLDAGRWRFDLQGWLLFDHFISFFL</sequence>